<sequence length="135" mass="15615">MFSENPFFESVDHWVIVWIGNLDVDELDNYLNEPGGAGDYEPISEFCRDIGRWYDHDFIWAEGVNDEVSIRKLCELNGVEPDEFVDEIAERSGDISAKSLLVLWNARRIVESERNFADGRLRCIGCWERQAPLTD</sequence>
<proteinExistence type="predicted"/>
<reference evidence="1 2" key="1">
    <citation type="submission" date="2019-02" db="EMBL/GenBank/DDBJ databases">
        <title>Deep-cultivation of Planctomycetes and their phenomic and genomic characterization uncovers novel biology.</title>
        <authorList>
            <person name="Wiegand S."/>
            <person name="Jogler M."/>
            <person name="Boedeker C."/>
            <person name="Pinto D."/>
            <person name="Vollmers J."/>
            <person name="Rivas-Marin E."/>
            <person name="Kohn T."/>
            <person name="Peeters S.H."/>
            <person name="Heuer A."/>
            <person name="Rast P."/>
            <person name="Oberbeckmann S."/>
            <person name="Bunk B."/>
            <person name="Jeske O."/>
            <person name="Meyerdierks A."/>
            <person name="Storesund J.E."/>
            <person name="Kallscheuer N."/>
            <person name="Luecker S."/>
            <person name="Lage O.M."/>
            <person name="Pohl T."/>
            <person name="Merkel B.J."/>
            <person name="Hornburger P."/>
            <person name="Mueller R.-W."/>
            <person name="Bruemmer F."/>
            <person name="Labrenz M."/>
            <person name="Spormann A.M."/>
            <person name="Op den Camp H."/>
            <person name="Overmann J."/>
            <person name="Amann R."/>
            <person name="Jetten M.S.M."/>
            <person name="Mascher T."/>
            <person name="Medema M.H."/>
            <person name="Devos D.P."/>
            <person name="Kaster A.-K."/>
            <person name="Ovreas L."/>
            <person name="Rohde M."/>
            <person name="Galperin M.Y."/>
            <person name="Jogler C."/>
        </authorList>
    </citation>
    <scope>NUCLEOTIDE SEQUENCE [LARGE SCALE GENOMIC DNA]</scope>
    <source>
        <strain evidence="1 2">V6</strain>
    </source>
</reference>
<dbReference type="RefSeq" id="WP_145038950.1">
    <property type="nucleotide sequence ID" value="NZ_CP036347.1"/>
</dbReference>
<protein>
    <submittedName>
        <fullName evidence="1">Uncharacterized protein</fullName>
    </submittedName>
</protein>
<organism evidence="1 2">
    <name type="scientific">Gimesia chilikensis</name>
    <dbReference type="NCBI Taxonomy" id="2605989"/>
    <lineage>
        <taxon>Bacteria</taxon>
        <taxon>Pseudomonadati</taxon>
        <taxon>Planctomycetota</taxon>
        <taxon>Planctomycetia</taxon>
        <taxon>Planctomycetales</taxon>
        <taxon>Planctomycetaceae</taxon>
        <taxon>Gimesia</taxon>
    </lineage>
</organism>
<evidence type="ECO:0000313" key="1">
    <source>
        <dbReference type="EMBL" id="QDU02278.1"/>
    </source>
</evidence>
<dbReference type="AlphaFoldDB" id="A0A517WAK3"/>
<dbReference type="Proteomes" id="UP000320722">
    <property type="component" value="Chromosome"/>
</dbReference>
<name>A0A517WAK3_9PLAN</name>
<gene>
    <name evidence="1" type="ORF">V6x_19800</name>
</gene>
<dbReference type="EMBL" id="CP036347">
    <property type="protein sequence ID" value="QDU02278.1"/>
    <property type="molecule type" value="Genomic_DNA"/>
</dbReference>
<accession>A0A517WAK3</accession>
<evidence type="ECO:0000313" key="2">
    <source>
        <dbReference type="Proteomes" id="UP000320722"/>
    </source>
</evidence>